<dbReference type="NCBIfam" id="TIGR01727">
    <property type="entry name" value="oligo_HPY"/>
    <property type="match status" value="1"/>
</dbReference>
<keyword evidence="7" id="KW-0614">Plasmid</keyword>
<name>A0A8U0A6C5_9EURY</name>
<dbReference type="InterPro" id="IPR003439">
    <property type="entry name" value="ABC_transporter-like_ATP-bd"/>
</dbReference>
<gene>
    <name evidence="7" type="ORF">MW046_16955</name>
</gene>
<feature type="compositionally biased region" description="Basic and acidic residues" evidence="5">
    <location>
        <begin position="345"/>
        <end position="357"/>
    </location>
</feature>
<proteinExistence type="inferred from homology"/>
<evidence type="ECO:0000256" key="3">
    <source>
        <dbReference type="ARBA" id="ARBA00022741"/>
    </source>
</evidence>
<organism evidence="7 8">
    <name type="scientific">Halocatena salina</name>
    <dbReference type="NCBI Taxonomy" id="2934340"/>
    <lineage>
        <taxon>Archaea</taxon>
        <taxon>Methanobacteriati</taxon>
        <taxon>Methanobacteriota</taxon>
        <taxon>Stenosarchaea group</taxon>
        <taxon>Halobacteria</taxon>
        <taxon>Halobacteriales</taxon>
        <taxon>Natronomonadaceae</taxon>
        <taxon>Halocatena</taxon>
    </lineage>
</organism>
<sequence>MTAYTTKDVDQQRDTTIVELRNVDKEFTTTHSILDRLLGNPSPARAVCDVSLSVTQGETVGLVGESGCGKSTLAKLVTGQLTPDSGTVLLDGEPVDGYTTRSDTQLRRIGVVFQNVRESFDSRWSIRRSIAEAFGPKQQPDATTDHIEDLLEQVNLDPKVRRRYPSELSGGQLKRVAIARTLAHNPDLVVLDEPVSGLDMATQATILDLLEDLQHQYEVGYLFISHDLNVVRYLANRLAVMYAGEIVELGPAQTVFEQPGHPYTDALMRAIPSNDPADPPPEPLPGSPPDPSNRPTGCPFHPRCPYADKQCERHHPEFERVHDVQSRCHYAEDVAEGTQTNSPRTNDRDQQFHRSNS</sequence>
<evidence type="ECO:0000259" key="6">
    <source>
        <dbReference type="PROSITE" id="PS50893"/>
    </source>
</evidence>
<dbReference type="PANTHER" id="PTHR43776:SF7">
    <property type="entry name" value="D,D-DIPEPTIDE TRANSPORT ATP-BINDING PROTEIN DDPF-RELATED"/>
    <property type="match status" value="1"/>
</dbReference>
<dbReference type="RefSeq" id="WP_247995374.1">
    <property type="nucleotide sequence ID" value="NZ_CP096021.1"/>
</dbReference>
<dbReference type="GO" id="GO:0015833">
    <property type="term" value="P:peptide transport"/>
    <property type="evidence" value="ECO:0007669"/>
    <property type="project" value="InterPro"/>
</dbReference>
<keyword evidence="4 7" id="KW-0067">ATP-binding</keyword>
<dbReference type="Pfam" id="PF00005">
    <property type="entry name" value="ABC_tran"/>
    <property type="match status" value="1"/>
</dbReference>
<evidence type="ECO:0000313" key="8">
    <source>
        <dbReference type="Proteomes" id="UP000831768"/>
    </source>
</evidence>
<keyword evidence="3" id="KW-0547">Nucleotide-binding</keyword>
<dbReference type="InterPro" id="IPR050319">
    <property type="entry name" value="ABC_transp_ATP-bind"/>
</dbReference>
<feature type="region of interest" description="Disordered" evidence="5">
    <location>
        <begin position="332"/>
        <end position="357"/>
    </location>
</feature>
<dbReference type="InterPro" id="IPR013563">
    <property type="entry name" value="Oligopep_ABC_C"/>
</dbReference>
<geneLocation type="plasmid" evidence="7 8">
    <name>unnamed2</name>
</geneLocation>
<dbReference type="GO" id="GO:0055085">
    <property type="term" value="P:transmembrane transport"/>
    <property type="evidence" value="ECO:0007669"/>
    <property type="project" value="UniProtKB-ARBA"/>
</dbReference>
<dbReference type="GO" id="GO:0016887">
    <property type="term" value="F:ATP hydrolysis activity"/>
    <property type="evidence" value="ECO:0007669"/>
    <property type="project" value="InterPro"/>
</dbReference>
<dbReference type="SUPFAM" id="SSF52540">
    <property type="entry name" value="P-loop containing nucleoside triphosphate hydrolases"/>
    <property type="match status" value="1"/>
</dbReference>
<reference evidence="7" key="1">
    <citation type="submission" date="2022-04" db="EMBL/GenBank/DDBJ databases">
        <title>Halocatena sp. nov., isolated from a salt lake.</title>
        <authorList>
            <person name="Cui H.-L."/>
        </authorList>
    </citation>
    <scope>NUCLEOTIDE SEQUENCE</scope>
    <source>
        <strain evidence="7">AD-1</strain>
        <plasmid evidence="7">unnamed2</plasmid>
    </source>
</reference>
<dbReference type="Proteomes" id="UP000831768">
    <property type="component" value="Plasmid unnamed2"/>
</dbReference>
<keyword evidence="8" id="KW-1185">Reference proteome</keyword>
<keyword evidence="2" id="KW-0813">Transport</keyword>
<evidence type="ECO:0000313" key="7">
    <source>
        <dbReference type="EMBL" id="UPM44720.1"/>
    </source>
</evidence>
<comment type="similarity">
    <text evidence="1">Belongs to the ABC transporter superfamily.</text>
</comment>
<dbReference type="InterPro" id="IPR003593">
    <property type="entry name" value="AAA+_ATPase"/>
</dbReference>
<feature type="domain" description="ABC transporter" evidence="6">
    <location>
        <begin position="18"/>
        <end position="268"/>
    </location>
</feature>
<feature type="compositionally biased region" description="Pro residues" evidence="5">
    <location>
        <begin position="277"/>
        <end position="292"/>
    </location>
</feature>
<dbReference type="Gene3D" id="3.40.50.300">
    <property type="entry name" value="P-loop containing nucleotide triphosphate hydrolases"/>
    <property type="match status" value="1"/>
</dbReference>
<accession>A0A8U0A6C5</accession>
<feature type="region of interest" description="Disordered" evidence="5">
    <location>
        <begin position="265"/>
        <end position="306"/>
    </location>
</feature>
<dbReference type="KEGG" id="haad:MW046_16955"/>
<dbReference type="CDD" id="cd03257">
    <property type="entry name" value="ABC_NikE_OppD_transporters"/>
    <property type="match status" value="1"/>
</dbReference>
<dbReference type="PROSITE" id="PS00211">
    <property type="entry name" value="ABC_TRANSPORTER_1"/>
    <property type="match status" value="1"/>
</dbReference>
<protein>
    <submittedName>
        <fullName evidence="7">ABC transporter ATP-binding protein</fullName>
    </submittedName>
</protein>
<dbReference type="GeneID" id="71929772"/>
<dbReference type="InterPro" id="IPR017871">
    <property type="entry name" value="ABC_transporter-like_CS"/>
</dbReference>
<dbReference type="AlphaFoldDB" id="A0A8U0A6C5"/>
<dbReference type="EMBL" id="CP096021">
    <property type="protein sequence ID" value="UPM44720.1"/>
    <property type="molecule type" value="Genomic_DNA"/>
</dbReference>
<dbReference type="PROSITE" id="PS50893">
    <property type="entry name" value="ABC_TRANSPORTER_2"/>
    <property type="match status" value="1"/>
</dbReference>
<dbReference type="Pfam" id="PF08352">
    <property type="entry name" value="oligo_HPY"/>
    <property type="match status" value="1"/>
</dbReference>
<evidence type="ECO:0000256" key="2">
    <source>
        <dbReference type="ARBA" id="ARBA00022448"/>
    </source>
</evidence>
<dbReference type="PANTHER" id="PTHR43776">
    <property type="entry name" value="TRANSPORT ATP-BINDING PROTEIN"/>
    <property type="match status" value="1"/>
</dbReference>
<evidence type="ECO:0000256" key="5">
    <source>
        <dbReference type="SAM" id="MobiDB-lite"/>
    </source>
</evidence>
<dbReference type="GO" id="GO:0005524">
    <property type="term" value="F:ATP binding"/>
    <property type="evidence" value="ECO:0007669"/>
    <property type="project" value="UniProtKB-KW"/>
</dbReference>
<evidence type="ECO:0000256" key="4">
    <source>
        <dbReference type="ARBA" id="ARBA00022840"/>
    </source>
</evidence>
<dbReference type="InterPro" id="IPR027417">
    <property type="entry name" value="P-loop_NTPase"/>
</dbReference>
<dbReference type="SMART" id="SM00382">
    <property type="entry name" value="AAA"/>
    <property type="match status" value="1"/>
</dbReference>
<evidence type="ECO:0000256" key="1">
    <source>
        <dbReference type="ARBA" id="ARBA00005417"/>
    </source>
</evidence>